<dbReference type="Proteomes" id="UP000095283">
    <property type="component" value="Unplaced"/>
</dbReference>
<dbReference type="InterPro" id="IPR050585">
    <property type="entry name" value="Xaa-Pro_dipeptidyl-ppase/CocE"/>
</dbReference>
<sequence>METPYGSWRSQITPDLFSKGNCKAICELIATDSGVFWVEQNFNGRRELYFCHEGINERIRWAAEQSVQNSVHEYGGGSFMPLSDGSVIYTTVEGVYIQKSHSDIPIQLVNSNNNMLRFADFTASDNYVFCVNENHKSDGNPENQLISINRNTKEKNVVVSCLNFASGADFYASPRISPNGKKLVWMQWNHNNMPWDETSIHIARVLEDGTVTNEIKMKDGNGKNASY</sequence>
<evidence type="ECO:0000313" key="2">
    <source>
        <dbReference type="WBParaSite" id="Hba_12552"/>
    </source>
</evidence>
<dbReference type="WBParaSite" id="Hba_12552">
    <property type="protein sequence ID" value="Hba_12552"/>
    <property type="gene ID" value="Hba_12552"/>
</dbReference>
<protein>
    <submittedName>
        <fullName evidence="2">Translocation protein TolB</fullName>
    </submittedName>
</protein>
<keyword evidence="1" id="KW-1185">Reference proteome</keyword>
<dbReference type="AlphaFoldDB" id="A0A1I7X560"/>
<name>A0A1I7X560_HETBA</name>
<dbReference type="PANTHER" id="PTHR43056:SF5">
    <property type="entry name" value="PEPTIDASE S9 PROLYL OLIGOPEPTIDASE CATALYTIC DOMAIN-CONTAINING PROTEIN"/>
    <property type="match status" value="1"/>
</dbReference>
<proteinExistence type="predicted"/>
<reference evidence="2" key="1">
    <citation type="submission" date="2016-11" db="UniProtKB">
        <authorList>
            <consortium name="WormBaseParasite"/>
        </authorList>
    </citation>
    <scope>IDENTIFICATION</scope>
</reference>
<dbReference type="PANTHER" id="PTHR43056">
    <property type="entry name" value="PEPTIDASE S9 PROLYL OLIGOPEPTIDASE"/>
    <property type="match status" value="1"/>
</dbReference>
<accession>A0A1I7X560</accession>
<evidence type="ECO:0000313" key="1">
    <source>
        <dbReference type="Proteomes" id="UP000095283"/>
    </source>
</evidence>
<dbReference type="SUPFAM" id="SSF82171">
    <property type="entry name" value="DPP6 N-terminal domain-like"/>
    <property type="match status" value="1"/>
</dbReference>
<organism evidence="1 2">
    <name type="scientific">Heterorhabditis bacteriophora</name>
    <name type="common">Entomopathogenic nematode worm</name>
    <dbReference type="NCBI Taxonomy" id="37862"/>
    <lineage>
        <taxon>Eukaryota</taxon>
        <taxon>Metazoa</taxon>
        <taxon>Ecdysozoa</taxon>
        <taxon>Nematoda</taxon>
        <taxon>Chromadorea</taxon>
        <taxon>Rhabditida</taxon>
        <taxon>Rhabditina</taxon>
        <taxon>Rhabditomorpha</taxon>
        <taxon>Strongyloidea</taxon>
        <taxon>Heterorhabditidae</taxon>
        <taxon>Heterorhabditis</taxon>
    </lineage>
</organism>